<evidence type="ECO:0000313" key="3">
    <source>
        <dbReference type="Proteomes" id="UP001156940"/>
    </source>
</evidence>
<organism evidence="2 3">
    <name type="scientific">Luteimonas endophytica</name>
    <dbReference type="NCBI Taxonomy" id="3042023"/>
    <lineage>
        <taxon>Bacteria</taxon>
        <taxon>Pseudomonadati</taxon>
        <taxon>Pseudomonadota</taxon>
        <taxon>Gammaproteobacteria</taxon>
        <taxon>Lysobacterales</taxon>
        <taxon>Lysobacteraceae</taxon>
        <taxon>Luteimonas</taxon>
    </lineage>
</organism>
<evidence type="ECO:0000313" key="2">
    <source>
        <dbReference type="EMBL" id="MDH5822890.1"/>
    </source>
</evidence>
<accession>A0ABT6J8H0</accession>
<dbReference type="EMBL" id="JARXRM010000028">
    <property type="protein sequence ID" value="MDH5822890.1"/>
    <property type="molecule type" value="Genomic_DNA"/>
</dbReference>
<reference evidence="2 3" key="1">
    <citation type="submission" date="2023-04" db="EMBL/GenBank/DDBJ databases">
        <title>Luteimonas endophyticus RD2P54.</title>
        <authorList>
            <person name="Sun J.-Q."/>
        </authorList>
    </citation>
    <scope>NUCLEOTIDE SEQUENCE [LARGE SCALE GENOMIC DNA]</scope>
    <source>
        <strain evidence="2 3">RD2P54</strain>
    </source>
</reference>
<proteinExistence type="predicted"/>
<gene>
    <name evidence="2" type="ORF">QFW77_07770</name>
</gene>
<keyword evidence="3" id="KW-1185">Reference proteome</keyword>
<evidence type="ECO:0000256" key="1">
    <source>
        <dbReference type="SAM" id="Phobius"/>
    </source>
</evidence>
<sequence>MNGLVLRDIHEPPGPGWWPPAPGWWLLALVLLAAAAILAWWLRRRRLQRRRMERMFDDAVDAAATPAEAVAAISELLRRAARRRDPGADALDGEDWLRFLDRDARQPGFDGEEGRLLLTGGYRREVDARRLETLRAIARARFLEWTTGRR</sequence>
<keyword evidence="1" id="KW-0472">Membrane</keyword>
<dbReference type="Proteomes" id="UP001156940">
    <property type="component" value="Unassembled WGS sequence"/>
</dbReference>
<dbReference type="InterPro" id="IPR025489">
    <property type="entry name" value="DUF4381"/>
</dbReference>
<dbReference type="RefSeq" id="WP_280573895.1">
    <property type="nucleotide sequence ID" value="NZ_JARXRM010000028.1"/>
</dbReference>
<feature type="transmembrane region" description="Helical" evidence="1">
    <location>
        <begin position="23"/>
        <end position="42"/>
    </location>
</feature>
<keyword evidence="1" id="KW-1133">Transmembrane helix</keyword>
<comment type="caution">
    <text evidence="2">The sequence shown here is derived from an EMBL/GenBank/DDBJ whole genome shotgun (WGS) entry which is preliminary data.</text>
</comment>
<dbReference type="Pfam" id="PF14316">
    <property type="entry name" value="DUF4381"/>
    <property type="match status" value="1"/>
</dbReference>
<name>A0ABT6J8H0_9GAMM</name>
<keyword evidence="1" id="KW-0812">Transmembrane</keyword>
<protein>
    <submittedName>
        <fullName evidence="2">DUF4381 family protein</fullName>
    </submittedName>
</protein>